<comment type="function">
    <text evidence="6">Synthesizes nicotianamine, a polyamine which serves as a sensor for the physiological iron status within the plant, and/or might be involved in the transport of iron.</text>
</comment>
<gene>
    <name evidence="7" type="ORF">POM88_001390</name>
</gene>
<organism evidence="7 8">
    <name type="scientific">Heracleum sosnowskyi</name>
    <dbReference type="NCBI Taxonomy" id="360622"/>
    <lineage>
        <taxon>Eukaryota</taxon>
        <taxon>Viridiplantae</taxon>
        <taxon>Streptophyta</taxon>
        <taxon>Embryophyta</taxon>
        <taxon>Tracheophyta</taxon>
        <taxon>Spermatophyta</taxon>
        <taxon>Magnoliopsida</taxon>
        <taxon>eudicotyledons</taxon>
        <taxon>Gunneridae</taxon>
        <taxon>Pentapetalae</taxon>
        <taxon>asterids</taxon>
        <taxon>campanulids</taxon>
        <taxon>Apiales</taxon>
        <taxon>Apiaceae</taxon>
        <taxon>Apioideae</taxon>
        <taxon>apioid superclade</taxon>
        <taxon>Tordylieae</taxon>
        <taxon>Tordyliinae</taxon>
        <taxon>Heracleum</taxon>
    </lineage>
</organism>
<evidence type="ECO:0000256" key="3">
    <source>
        <dbReference type="ARBA" id="ARBA00022679"/>
    </source>
</evidence>
<sequence>MVCQDLPLVQKVCEIYDKLSKLNSLKPSKDVNTLFTDLVLTCIPPAPIDVTKLCKNVQEIRSNLIKICGQAEGLLESHYSSILGSFDDNPLDHLSIFPYYSNYLKLSLLEFTILTQFCPKLDEPKRVAFIGSGPLPLSSIVLATYHLTNTCFHNYDIDSSANYLASRLVLKDPDLSERMFFHTTDVMDVTSELNEYEVVFLAALVGMDKTDKVRVIDHLAKYMAPGAILMLRSAHGARAFLYPVIDPCDLLGFEVLSVFHPTDDVINSVVIARKLPLPFHSSNADHQQGQLEGTIVLPTKCSEIESFIYPLNQITLIEELALEEQLS</sequence>
<dbReference type="Pfam" id="PF03059">
    <property type="entry name" value="NAS"/>
    <property type="match status" value="1"/>
</dbReference>
<name>A0AAD8JG13_9APIA</name>
<dbReference type="InterPro" id="IPR004298">
    <property type="entry name" value="Nicotian_synth"/>
</dbReference>
<reference evidence="7" key="2">
    <citation type="submission" date="2023-05" db="EMBL/GenBank/DDBJ databases">
        <authorList>
            <person name="Schelkunov M.I."/>
        </authorList>
    </citation>
    <scope>NUCLEOTIDE SEQUENCE</scope>
    <source>
        <strain evidence="7">Hsosn_3</strain>
        <tissue evidence="7">Leaf</tissue>
    </source>
</reference>
<keyword evidence="4 6" id="KW-0949">S-adenosyl-L-methionine</keyword>
<dbReference type="PANTHER" id="PTHR32266">
    <property type="entry name" value="NICOTIANAMINE SYNTHASE 3"/>
    <property type="match status" value="1"/>
</dbReference>
<evidence type="ECO:0000256" key="4">
    <source>
        <dbReference type="ARBA" id="ARBA00022691"/>
    </source>
</evidence>
<dbReference type="EMBL" id="JAUIZM010000001">
    <property type="protein sequence ID" value="KAK1401785.1"/>
    <property type="molecule type" value="Genomic_DNA"/>
</dbReference>
<dbReference type="SUPFAM" id="SSF53335">
    <property type="entry name" value="S-adenosyl-L-methionine-dependent methyltransferases"/>
    <property type="match status" value="1"/>
</dbReference>
<reference evidence="7" key="1">
    <citation type="submission" date="2023-02" db="EMBL/GenBank/DDBJ databases">
        <title>Genome of toxic invasive species Heracleum sosnowskyi carries increased number of genes despite the absence of recent whole-genome duplications.</title>
        <authorList>
            <person name="Schelkunov M."/>
            <person name="Shtratnikova V."/>
            <person name="Makarenko M."/>
            <person name="Klepikova A."/>
            <person name="Omelchenko D."/>
            <person name="Novikova G."/>
            <person name="Obukhova E."/>
            <person name="Bogdanov V."/>
            <person name="Penin A."/>
            <person name="Logacheva M."/>
        </authorList>
    </citation>
    <scope>NUCLEOTIDE SEQUENCE</scope>
    <source>
        <strain evidence="7">Hsosn_3</strain>
        <tissue evidence="7">Leaf</tissue>
    </source>
</reference>
<accession>A0AAD8JG13</accession>
<comment type="similarity">
    <text evidence="1 6">Belongs to the nicotianamine synthase (NAS)-like family.</text>
</comment>
<dbReference type="EC" id="2.5.1.43" evidence="2 6"/>
<evidence type="ECO:0000256" key="6">
    <source>
        <dbReference type="RuleBase" id="RU368095"/>
    </source>
</evidence>
<evidence type="ECO:0000313" key="8">
    <source>
        <dbReference type="Proteomes" id="UP001237642"/>
    </source>
</evidence>
<keyword evidence="8" id="KW-1185">Reference proteome</keyword>
<evidence type="ECO:0000256" key="1">
    <source>
        <dbReference type="ARBA" id="ARBA00007009"/>
    </source>
</evidence>
<keyword evidence="3 6" id="KW-0808">Transferase</keyword>
<dbReference type="Proteomes" id="UP001237642">
    <property type="component" value="Unassembled WGS sequence"/>
</dbReference>
<protein>
    <recommendedName>
        <fullName evidence="2 6">Nicotianamine synthase</fullName>
        <ecNumber evidence="2 6">2.5.1.43</ecNumber>
    </recommendedName>
</protein>
<comment type="catalytic activity">
    <reaction evidence="5 6">
        <text>3 S-adenosyl-L-methionine = nicotianamine + 3 S-methyl-5'-thioadenosine + 3 H(+)</text>
        <dbReference type="Rhea" id="RHEA:16481"/>
        <dbReference type="ChEBI" id="CHEBI:15378"/>
        <dbReference type="ChEBI" id="CHEBI:17509"/>
        <dbReference type="ChEBI" id="CHEBI:58249"/>
        <dbReference type="ChEBI" id="CHEBI:59789"/>
        <dbReference type="EC" id="2.5.1.43"/>
    </reaction>
</comment>
<comment type="caution">
    <text evidence="7">The sequence shown here is derived from an EMBL/GenBank/DDBJ whole genome shotgun (WGS) entry which is preliminary data.</text>
</comment>
<evidence type="ECO:0000256" key="5">
    <source>
        <dbReference type="ARBA" id="ARBA00049391"/>
    </source>
</evidence>
<dbReference type="PANTHER" id="PTHR32266:SF12">
    <property type="entry name" value="NICOTIANAMINE SYNTHASE 3"/>
    <property type="match status" value="1"/>
</dbReference>
<dbReference type="AlphaFoldDB" id="A0AAD8JG13"/>
<evidence type="ECO:0000256" key="2">
    <source>
        <dbReference type="ARBA" id="ARBA00012675"/>
    </source>
</evidence>
<dbReference type="InterPro" id="IPR029063">
    <property type="entry name" value="SAM-dependent_MTases_sf"/>
</dbReference>
<dbReference type="GO" id="GO:0030410">
    <property type="term" value="F:nicotianamine synthase activity"/>
    <property type="evidence" value="ECO:0007669"/>
    <property type="project" value="UniProtKB-UniRule"/>
</dbReference>
<evidence type="ECO:0000313" key="7">
    <source>
        <dbReference type="EMBL" id="KAK1401785.1"/>
    </source>
</evidence>
<dbReference type="Gene3D" id="3.40.50.150">
    <property type="entry name" value="Vaccinia Virus protein VP39"/>
    <property type="match status" value="1"/>
</dbReference>
<dbReference type="PROSITE" id="PS51142">
    <property type="entry name" value="NAS"/>
    <property type="match status" value="1"/>
</dbReference>
<proteinExistence type="inferred from homology"/>
<dbReference type="GO" id="GO:0030418">
    <property type="term" value="P:nicotianamine biosynthetic process"/>
    <property type="evidence" value="ECO:0007669"/>
    <property type="project" value="UniProtKB-UniRule"/>
</dbReference>